<dbReference type="Pfam" id="PF03647">
    <property type="entry name" value="Tmemb_14"/>
    <property type="match status" value="1"/>
</dbReference>
<reference evidence="7" key="1">
    <citation type="submission" date="2023-02" db="EMBL/GenBank/DDBJ databases">
        <title>Genome of toxic invasive species Heracleum sosnowskyi carries increased number of genes despite the absence of recent whole-genome duplications.</title>
        <authorList>
            <person name="Schelkunov M."/>
            <person name="Shtratnikova V."/>
            <person name="Makarenko M."/>
            <person name="Klepikova A."/>
            <person name="Omelchenko D."/>
            <person name="Novikova G."/>
            <person name="Obukhova E."/>
            <person name="Bogdanov V."/>
            <person name="Penin A."/>
            <person name="Logacheva M."/>
        </authorList>
    </citation>
    <scope>NUCLEOTIDE SEQUENCE</scope>
    <source>
        <strain evidence="7">Hsosn_3</strain>
        <tissue evidence="7">Leaf</tissue>
    </source>
</reference>
<feature type="transmembrane region" description="Helical" evidence="6">
    <location>
        <begin position="93"/>
        <end position="112"/>
    </location>
</feature>
<sequence>MCAHNCRYTHYLLFINLKQEQHKHFNWGSQLTSEEIAPVASAAYGVLLLGGGLFAYTRTQSKGSLYGGLTGAVLMGVAYFLMLAPDTKDLGEALAFGSALLFSSIFGIRLAATRKIVPAGPLLALSLGALVLFLSAYLQVTV</sequence>
<dbReference type="GO" id="GO:0015245">
    <property type="term" value="F:fatty acid transmembrane transporter activity"/>
    <property type="evidence" value="ECO:0007669"/>
    <property type="project" value="TreeGrafter"/>
</dbReference>
<evidence type="ECO:0000256" key="5">
    <source>
        <dbReference type="ARBA" id="ARBA00023136"/>
    </source>
</evidence>
<evidence type="ECO:0000256" key="1">
    <source>
        <dbReference type="ARBA" id="ARBA00004370"/>
    </source>
</evidence>
<proteinExistence type="inferred from homology"/>
<evidence type="ECO:0000256" key="3">
    <source>
        <dbReference type="ARBA" id="ARBA00022692"/>
    </source>
</evidence>
<dbReference type="PANTHER" id="PTHR12668:SF38">
    <property type="entry name" value="PROTEIN FATTY ACID EXPORT 4, CHLOROPLASTIC"/>
    <property type="match status" value="1"/>
</dbReference>
<evidence type="ECO:0000256" key="6">
    <source>
        <dbReference type="SAM" id="Phobius"/>
    </source>
</evidence>
<name>A0AAD8MNF1_9APIA</name>
<evidence type="ECO:0000256" key="2">
    <source>
        <dbReference type="ARBA" id="ARBA00007590"/>
    </source>
</evidence>
<keyword evidence="4 6" id="KW-1133">Transmembrane helix</keyword>
<accession>A0AAD8MNF1</accession>
<protein>
    <submittedName>
        <fullName evidence="7">Protein FATTY ACID EXPORT 4, chloroplastic</fullName>
    </submittedName>
</protein>
<dbReference type="InterPro" id="IPR005349">
    <property type="entry name" value="TMEM14"/>
</dbReference>
<keyword evidence="3 6" id="KW-0812">Transmembrane</keyword>
<keyword evidence="5 6" id="KW-0472">Membrane</keyword>
<dbReference type="InterPro" id="IPR044890">
    <property type="entry name" value="TMEM14_sf"/>
</dbReference>
<dbReference type="PANTHER" id="PTHR12668">
    <property type="entry name" value="TRANSMEMBRANE PROTEIN 14, 15"/>
    <property type="match status" value="1"/>
</dbReference>
<evidence type="ECO:0000313" key="7">
    <source>
        <dbReference type="EMBL" id="KAK1379217.1"/>
    </source>
</evidence>
<dbReference type="GO" id="GO:0009706">
    <property type="term" value="C:chloroplast inner membrane"/>
    <property type="evidence" value="ECO:0007669"/>
    <property type="project" value="TreeGrafter"/>
</dbReference>
<comment type="similarity">
    <text evidence="2">Belongs to the TMEM14 family.</text>
</comment>
<keyword evidence="8" id="KW-1185">Reference proteome</keyword>
<dbReference type="EMBL" id="JAUIZM010000006">
    <property type="protein sequence ID" value="KAK1379217.1"/>
    <property type="molecule type" value="Genomic_DNA"/>
</dbReference>
<dbReference type="AlphaFoldDB" id="A0AAD8MNF1"/>
<dbReference type="Proteomes" id="UP001237642">
    <property type="component" value="Unassembled WGS sequence"/>
</dbReference>
<reference evidence="7" key="2">
    <citation type="submission" date="2023-05" db="EMBL/GenBank/DDBJ databases">
        <authorList>
            <person name="Schelkunov M.I."/>
        </authorList>
    </citation>
    <scope>NUCLEOTIDE SEQUENCE</scope>
    <source>
        <strain evidence="7">Hsosn_3</strain>
        <tissue evidence="7">Leaf</tissue>
    </source>
</reference>
<feature type="transmembrane region" description="Helical" evidence="6">
    <location>
        <begin position="36"/>
        <end position="56"/>
    </location>
</feature>
<organism evidence="7 8">
    <name type="scientific">Heracleum sosnowskyi</name>
    <dbReference type="NCBI Taxonomy" id="360622"/>
    <lineage>
        <taxon>Eukaryota</taxon>
        <taxon>Viridiplantae</taxon>
        <taxon>Streptophyta</taxon>
        <taxon>Embryophyta</taxon>
        <taxon>Tracheophyta</taxon>
        <taxon>Spermatophyta</taxon>
        <taxon>Magnoliopsida</taxon>
        <taxon>eudicotyledons</taxon>
        <taxon>Gunneridae</taxon>
        <taxon>Pentapetalae</taxon>
        <taxon>asterids</taxon>
        <taxon>campanulids</taxon>
        <taxon>Apiales</taxon>
        <taxon>Apiaceae</taxon>
        <taxon>Apioideae</taxon>
        <taxon>apioid superclade</taxon>
        <taxon>Tordylieae</taxon>
        <taxon>Tordyliinae</taxon>
        <taxon>Heracleum</taxon>
    </lineage>
</organism>
<dbReference type="Gene3D" id="1.10.10.1740">
    <property type="entry name" value="Transmembrane protein 14-like"/>
    <property type="match status" value="1"/>
</dbReference>
<evidence type="ECO:0000313" key="8">
    <source>
        <dbReference type="Proteomes" id="UP001237642"/>
    </source>
</evidence>
<feature type="transmembrane region" description="Helical" evidence="6">
    <location>
        <begin position="63"/>
        <end position="81"/>
    </location>
</feature>
<comment type="caution">
    <text evidence="7">The sequence shown here is derived from an EMBL/GenBank/DDBJ whole genome shotgun (WGS) entry which is preliminary data.</text>
</comment>
<feature type="transmembrane region" description="Helical" evidence="6">
    <location>
        <begin position="119"/>
        <end position="140"/>
    </location>
</feature>
<comment type="subcellular location">
    <subcellularLocation>
        <location evidence="1">Membrane</location>
    </subcellularLocation>
</comment>
<evidence type="ECO:0000256" key="4">
    <source>
        <dbReference type="ARBA" id="ARBA00022989"/>
    </source>
</evidence>
<gene>
    <name evidence="7" type="ORF">POM88_025961</name>
</gene>